<reference evidence="1 2" key="1">
    <citation type="journal article" date="2016" name="Genome Announc.">
        <title>Draft Genome Sequence of the Thermotolerant Cyanobacterium Desertifilum sp. IPPAS B-1220.</title>
        <authorList>
            <person name="Mironov K.S."/>
            <person name="Sinetova M.A."/>
            <person name="Bolatkhan K."/>
            <person name="Zayadan B.K."/>
            <person name="Ustinova V.V."/>
            <person name="Kupriyanova E.V."/>
            <person name="Skrypnik A.N."/>
            <person name="Gogoleva N.E."/>
            <person name="Gogolev Y.V."/>
            <person name="Los D.A."/>
        </authorList>
    </citation>
    <scope>NUCLEOTIDE SEQUENCE [LARGE SCALE GENOMIC DNA]</scope>
    <source>
        <strain evidence="1 2">IPPAS B-1220</strain>
    </source>
</reference>
<gene>
    <name evidence="1" type="ORF">BH720_027825</name>
</gene>
<protein>
    <submittedName>
        <fullName evidence="1">Uncharacterized protein</fullName>
    </submittedName>
</protein>
<dbReference type="EMBL" id="CP182909">
    <property type="protein sequence ID" value="XPM63166.1"/>
    <property type="molecule type" value="Genomic_DNA"/>
</dbReference>
<organism evidence="1 2">
    <name type="scientific">Desertifilum tharense IPPAS B-1220</name>
    <dbReference type="NCBI Taxonomy" id="1781255"/>
    <lineage>
        <taxon>Bacteria</taxon>
        <taxon>Bacillati</taxon>
        <taxon>Cyanobacteriota</taxon>
        <taxon>Cyanophyceae</taxon>
        <taxon>Desertifilales</taxon>
        <taxon>Desertifilaceae</taxon>
        <taxon>Desertifilum</taxon>
    </lineage>
</organism>
<evidence type="ECO:0000313" key="1">
    <source>
        <dbReference type="EMBL" id="XPM63166.1"/>
    </source>
</evidence>
<name>A0ACD5GSV6_9CYAN</name>
<accession>A0ACD5GSV6</accession>
<evidence type="ECO:0000313" key="2">
    <source>
        <dbReference type="Proteomes" id="UP000095472"/>
    </source>
</evidence>
<sequence>MSSPHHPSIKIEIATQADRPEILTGLEAWLQLGLIDDLQVRRLCRQHFTCPLPEVVTPPQPLEAVSPPPRSRPSKPVKPTVATAPKPSILAQMVQSLMAELSVRWLLFLGVFLVVVSSGVLAASQWERFPAVGQYGVLWGYTIVFWLISLWADRQANLRLTLPNPETSYPVTDSRQFLGDGYLWLVAVSLELGRDRDRLCESSRN</sequence>
<proteinExistence type="predicted"/>
<dbReference type="Proteomes" id="UP000095472">
    <property type="component" value="Chromosome"/>
</dbReference>
<keyword evidence="2" id="KW-1185">Reference proteome</keyword>